<gene>
    <name evidence="1" type="ORF">QJS35_32460</name>
</gene>
<sequence length="203" mass="23500">MKWKDCAGAYMAYISLGSTCQTAYQLQRLNLRKFAGPLDWFISRSVTDVARLIRNRFNGFMELNHLQVLGTEPAHFIVRDNSYDIVSYHDFPLMRRWTDAYPDFKQKLNRRVNAMITAAKNSPLCLVRIDTSMMEAQQLYAALTTIIPGEFQLLIVNNSDRVQEVRHEDWGLRHIGSVTVPNGADWRGSNFAWDQVMYGFQLK</sequence>
<comment type="caution">
    <text evidence="1">The sequence shown here is derived from an EMBL/GenBank/DDBJ whole genome shotgun (WGS) entry which is preliminary data.</text>
</comment>
<dbReference type="Pfam" id="PF08795">
    <property type="entry name" value="DUF1796"/>
    <property type="match status" value="1"/>
</dbReference>
<keyword evidence="2" id="KW-1185">Reference proteome</keyword>
<evidence type="ECO:0000313" key="1">
    <source>
        <dbReference type="EMBL" id="MEQ4487100.1"/>
    </source>
</evidence>
<protein>
    <submittedName>
        <fullName evidence="1">DUF1796 family putative cysteine peptidase</fullName>
    </submittedName>
</protein>
<accession>A0ABV1L436</accession>
<proteinExistence type="predicted"/>
<dbReference type="Proteomes" id="UP001493487">
    <property type="component" value="Unassembled WGS sequence"/>
</dbReference>
<dbReference type="InterPro" id="IPR014903">
    <property type="entry name" value="DUF1796"/>
</dbReference>
<organism evidence="1 2">
    <name type="scientific">Cohnella silvisoli</name>
    <dbReference type="NCBI Taxonomy" id="2873699"/>
    <lineage>
        <taxon>Bacteria</taxon>
        <taxon>Bacillati</taxon>
        <taxon>Bacillota</taxon>
        <taxon>Bacilli</taxon>
        <taxon>Bacillales</taxon>
        <taxon>Paenibacillaceae</taxon>
        <taxon>Cohnella</taxon>
    </lineage>
</organism>
<name>A0ABV1L436_9BACL</name>
<evidence type="ECO:0000313" key="2">
    <source>
        <dbReference type="Proteomes" id="UP001493487"/>
    </source>
</evidence>
<reference evidence="1 2" key="1">
    <citation type="journal article" date="2023" name="Genome Announc.">
        <title>Pan-Genome Analyses of the Genus Cohnella and Proposal of the Novel Species Cohnella silvisoli sp. nov., Isolated from Forest Soil.</title>
        <authorList>
            <person name="Wang C."/>
            <person name="Mao L."/>
            <person name="Bao G."/>
            <person name="Zhu H."/>
        </authorList>
    </citation>
    <scope>NUCLEOTIDE SEQUENCE [LARGE SCALE GENOMIC DNA]</scope>
    <source>
        <strain evidence="1 2">NL03-T5-1</strain>
    </source>
</reference>
<dbReference type="RefSeq" id="WP_232190169.1">
    <property type="nucleotide sequence ID" value="NZ_JAIOAP010000028.1"/>
</dbReference>
<dbReference type="EMBL" id="JASKHM010000029">
    <property type="protein sequence ID" value="MEQ4487100.1"/>
    <property type="molecule type" value="Genomic_DNA"/>
</dbReference>